<dbReference type="Pfam" id="PF07508">
    <property type="entry name" value="Recombinase"/>
    <property type="match status" value="1"/>
</dbReference>
<dbReference type="Proteomes" id="UP000220611">
    <property type="component" value="Unassembled WGS sequence"/>
</dbReference>
<dbReference type="CDD" id="cd00338">
    <property type="entry name" value="Ser_Recombinase"/>
    <property type="match status" value="1"/>
</dbReference>
<dbReference type="OrthoDB" id="9781670at2"/>
<evidence type="ECO:0000313" key="5">
    <source>
        <dbReference type="EMBL" id="PEQ25872.1"/>
    </source>
</evidence>
<dbReference type="InterPro" id="IPR050639">
    <property type="entry name" value="SSR_resolvase"/>
</dbReference>
<proteinExistence type="predicted"/>
<reference evidence="5 7" key="3">
    <citation type="submission" date="2017-07" db="EMBL/GenBank/DDBJ databases">
        <title>Prevalence of linear plasmids in Cutibacterium (Propionibacterium) acnes isolates obtained from prostatic tissue.</title>
        <authorList>
            <person name="Davidsson S."/>
            <person name="Carlsson J."/>
            <person name="Molling P."/>
            <person name="Andren O."/>
            <person name="Andersson S.-O."/>
            <person name="Brzuszkiewicz E."/>
            <person name="Poehlein A."/>
            <person name="Al-Zeer M."/>
            <person name="Brinkmann V."/>
            <person name="Scavenius C."/>
            <person name="Nazipi S."/>
            <person name="Soderquist B."/>
            <person name="Bruggemann H."/>
        </authorList>
    </citation>
    <scope>NUCLEOTIDE SEQUENCE [LARGE SCALE GENOMIC DNA]</scope>
    <source>
        <strain evidence="5 7">DSM 753</strain>
    </source>
</reference>
<dbReference type="SMART" id="SM00857">
    <property type="entry name" value="Resolvase"/>
    <property type="match status" value="1"/>
</dbReference>
<evidence type="ECO:0000313" key="7">
    <source>
        <dbReference type="Proteomes" id="UP000220611"/>
    </source>
</evidence>
<protein>
    <submittedName>
        <fullName evidence="5">Recombinase family protein</fullName>
    </submittedName>
    <submittedName>
        <fullName evidence="4">Resolvase, N-terminal domain protein</fullName>
    </submittedName>
</protein>
<dbReference type="Pfam" id="PF00239">
    <property type="entry name" value="Resolvase"/>
    <property type="match status" value="1"/>
</dbReference>
<dbReference type="InterPro" id="IPR025827">
    <property type="entry name" value="Zn_ribbon_recom_dom"/>
</dbReference>
<accession>A7VWP7</accession>
<keyword evidence="1" id="KW-0175">Coiled coil</keyword>
<dbReference type="SUPFAM" id="SSF53041">
    <property type="entry name" value="Resolvase-like"/>
    <property type="match status" value="1"/>
</dbReference>
<dbReference type="Gene3D" id="3.90.1750.20">
    <property type="entry name" value="Putative Large Serine Recombinase, Chain B, Domain 2"/>
    <property type="match status" value="1"/>
</dbReference>
<reference evidence="4 6" key="1">
    <citation type="submission" date="2007-08" db="EMBL/GenBank/DDBJ databases">
        <title>Draft genome sequence of Clostridium leptum (DSM 753).</title>
        <authorList>
            <person name="Sudarsanam P."/>
            <person name="Ley R."/>
            <person name="Guruge J."/>
            <person name="Turnbaugh P.J."/>
            <person name="Mahowald M."/>
            <person name="Liep D."/>
            <person name="Gordon J."/>
        </authorList>
    </citation>
    <scope>NUCLEOTIDE SEQUENCE [LARGE SCALE GENOMIC DNA]</scope>
    <source>
        <strain evidence="4 6">DSM 753</strain>
    </source>
</reference>
<comment type="caution">
    <text evidence="4">The sequence shown here is derived from an EMBL/GenBank/DDBJ whole genome shotgun (WGS) entry which is preliminary data.</text>
</comment>
<dbReference type="HOGENOM" id="CLU_010686_18_11_9"/>
<dbReference type="EMBL" id="ABCB02000020">
    <property type="protein sequence ID" value="EDO60194.1"/>
    <property type="molecule type" value="Genomic_DNA"/>
</dbReference>
<evidence type="ECO:0000259" key="3">
    <source>
        <dbReference type="PROSITE" id="PS51737"/>
    </source>
</evidence>
<sequence>MNVVIYARYSDSKQREESIEAQLKVCHAYAESKGYTVIREYIDRALSGRSDDRPQFQLMIKHSERKQFQKVLVYKLDRFSRDEYDPAIYKAQLRKNGVKVESATENIPDNSFGILIEALISGNNASYSVELREKVKRNLELNAEKCLSNGGTTPLGYKLVRLNPNEEKSKKKYVINEETAPTVQEVFTKYANGWSIKEICDSLNARGLKSAQRAAFNKSSLHTMLCNRKYLGIYIYDGIEIPGGMPQIIDEDLFNKVAEKMKLNKKNPGRARAKAEYILTTKLFCGYCKEKMVGHSSNQISKKGIIFNYYKCKNSGRNKPCKKKMVHKDYIEDIIIMECRKLLTPENISRIAKEVVKIAQSFDDRSALHRLESLIQKAQEEKENQMTSLRACKDDTIREMIFEDLGRIGAEIKELEKQIEIEKERHYVVTEQQVVDHLKSLADGDIKDITYRKSLIRLFVNKIFLYDDKFTITFNTGDEEVTITEVMLSEIEEELSGNSLCFLKNKVHQ</sequence>
<dbReference type="Proteomes" id="UP000003490">
    <property type="component" value="Unassembled WGS sequence"/>
</dbReference>
<dbReference type="PROSITE" id="PS51736">
    <property type="entry name" value="RECOMBINASES_3"/>
    <property type="match status" value="1"/>
</dbReference>
<dbReference type="InterPro" id="IPR038109">
    <property type="entry name" value="DNA_bind_recomb_sf"/>
</dbReference>
<evidence type="ECO:0000313" key="4">
    <source>
        <dbReference type="EMBL" id="EDO60194.1"/>
    </source>
</evidence>
<dbReference type="InterPro" id="IPR006119">
    <property type="entry name" value="Resolv_N"/>
</dbReference>
<dbReference type="InterPro" id="IPR011109">
    <property type="entry name" value="DNA_bind_recombinase_dom"/>
</dbReference>
<feature type="domain" description="Resolvase/invertase-type recombinase catalytic" evidence="2">
    <location>
        <begin position="2"/>
        <end position="149"/>
    </location>
</feature>
<feature type="coiled-coil region" evidence="1">
    <location>
        <begin position="368"/>
        <end position="425"/>
    </location>
</feature>
<dbReference type="GO" id="GO:0000150">
    <property type="term" value="F:DNA strand exchange activity"/>
    <property type="evidence" value="ECO:0007669"/>
    <property type="project" value="InterPro"/>
</dbReference>
<keyword evidence="7" id="KW-1185">Reference proteome</keyword>
<feature type="domain" description="Recombinase" evidence="3">
    <location>
        <begin position="154"/>
        <end position="267"/>
    </location>
</feature>
<evidence type="ECO:0000256" key="1">
    <source>
        <dbReference type="SAM" id="Coils"/>
    </source>
</evidence>
<organism evidence="4 6">
    <name type="scientific">[Clostridium] leptum DSM 753</name>
    <dbReference type="NCBI Taxonomy" id="428125"/>
    <lineage>
        <taxon>Bacteria</taxon>
        <taxon>Bacillati</taxon>
        <taxon>Bacillota</taxon>
        <taxon>Clostridia</taxon>
        <taxon>Eubacteriales</taxon>
        <taxon>Oscillospiraceae</taxon>
        <taxon>Oscillospiraceae incertae sedis</taxon>
    </lineage>
</organism>
<dbReference type="Pfam" id="PF13408">
    <property type="entry name" value="Zn_ribbon_recom"/>
    <property type="match status" value="1"/>
</dbReference>
<dbReference type="PROSITE" id="PS51737">
    <property type="entry name" value="RECOMBINASE_DNA_BIND"/>
    <property type="match status" value="1"/>
</dbReference>
<name>A7VWP7_9FIRM</name>
<gene>
    <name evidence="5" type="ORF">CH238_02450</name>
    <name evidence="4" type="ORF">CLOLEP_03017</name>
</gene>
<dbReference type="AlphaFoldDB" id="A7VWP7"/>
<dbReference type="EMBL" id="NOXF01000001">
    <property type="protein sequence ID" value="PEQ25872.1"/>
    <property type="molecule type" value="Genomic_DNA"/>
</dbReference>
<dbReference type="InterPro" id="IPR036162">
    <property type="entry name" value="Resolvase-like_N_sf"/>
</dbReference>
<dbReference type="Gene3D" id="3.40.50.1390">
    <property type="entry name" value="Resolvase, N-terminal catalytic domain"/>
    <property type="match status" value="1"/>
</dbReference>
<evidence type="ECO:0000313" key="6">
    <source>
        <dbReference type="Proteomes" id="UP000003490"/>
    </source>
</evidence>
<reference evidence="4 6" key="2">
    <citation type="submission" date="2007-08" db="EMBL/GenBank/DDBJ databases">
        <authorList>
            <person name="Fulton L."/>
            <person name="Clifton S."/>
            <person name="Fulton B."/>
            <person name="Xu J."/>
            <person name="Minx P."/>
            <person name="Pepin K.H."/>
            <person name="Johnson M."/>
            <person name="Thiruvilangam P."/>
            <person name="Bhonagiri V."/>
            <person name="Nash W.E."/>
            <person name="Wang C."/>
            <person name="Mardis E.R."/>
            <person name="Wilson R.K."/>
        </authorList>
    </citation>
    <scope>NUCLEOTIDE SEQUENCE [LARGE SCALE GENOMIC DNA]</scope>
    <source>
        <strain evidence="4 6">DSM 753</strain>
    </source>
</reference>
<dbReference type="PANTHER" id="PTHR30461">
    <property type="entry name" value="DNA-INVERTASE FROM LAMBDOID PROPHAGE"/>
    <property type="match status" value="1"/>
</dbReference>
<evidence type="ECO:0000259" key="2">
    <source>
        <dbReference type="PROSITE" id="PS51736"/>
    </source>
</evidence>
<dbReference type="PANTHER" id="PTHR30461:SF23">
    <property type="entry name" value="DNA RECOMBINASE-RELATED"/>
    <property type="match status" value="1"/>
</dbReference>
<dbReference type="GO" id="GO:0003677">
    <property type="term" value="F:DNA binding"/>
    <property type="evidence" value="ECO:0007669"/>
    <property type="project" value="InterPro"/>
</dbReference>
<dbReference type="eggNOG" id="COG1961">
    <property type="taxonomic scope" value="Bacteria"/>
</dbReference>